<organism evidence="1">
    <name type="scientific">uncultured marine thaumarchaeote KM3_197_F10</name>
    <dbReference type="NCBI Taxonomy" id="1456088"/>
    <lineage>
        <taxon>Archaea</taxon>
        <taxon>Nitrososphaerota</taxon>
        <taxon>environmental samples</taxon>
    </lineage>
</organism>
<protein>
    <submittedName>
        <fullName evidence="1">Uncharacterized protein</fullName>
    </submittedName>
</protein>
<name>A0A075GXI4_9ARCH</name>
<dbReference type="EMBL" id="KF900786">
    <property type="protein sequence ID" value="AIF06947.1"/>
    <property type="molecule type" value="Genomic_DNA"/>
</dbReference>
<reference evidence="1" key="1">
    <citation type="journal article" date="2014" name="Genome Biol. Evol.">
        <title>Pangenome evidence for extensive interdomain horizontal transfer affecting lineage core and shell genes in uncultured planktonic thaumarchaeota and euryarchaeota.</title>
        <authorList>
            <person name="Deschamps P."/>
            <person name="Zivanovic Y."/>
            <person name="Moreira D."/>
            <person name="Rodriguez-Valera F."/>
            <person name="Lopez-Garcia P."/>
        </authorList>
    </citation>
    <scope>NUCLEOTIDE SEQUENCE</scope>
</reference>
<dbReference type="Gene3D" id="6.20.440.10">
    <property type="match status" value="1"/>
</dbReference>
<dbReference type="AlphaFoldDB" id="A0A075GXI4"/>
<accession>A0A075GXI4</accession>
<proteinExistence type="predicted"/>
<evidence type="ECO:0000313" key="1">
    <source>
        <dbReference type="EMBL" id="AIF06947.1"/>
    </source>
</evidence>
<sequence length="75" mass="8927">MDKMKLIFDYDENVTGHVPDETTSLDLPKHLMRSDLPLPNVNEVDVVRHYTDLSRKILDRSWYLPTWVLHYEVQS</sequence>